<sequence>MLSNVVHFIIGFVATMKCFVFCLIFGAFLLLSSSAAPDTALNCREGALLLLLDSSGSVSSYEFQRLRLFLEELLRPFPLGPGHVQVGLLQVDTLPHLGFGLGAHRSQPELRAALMQARQLRGDTNTVAALALAKDLLSSARGAGGIPRVLLWLTDGVRPGDVDQWMSRLKDDGVTVLALATGQGDYQTLRRAVSPPVESHLYVVDVDDLRIVMEELREAIIEILCAEGLRVVHLTARSAVLQWRPVLTTDTGSYHLQWQCGGVPGSGSSSASGCGTTAGWPQGRSVSGGSNRAELSDLRPDATYTASLTPMSALYQDHFSTLSVTFTTLPELLGPSVVSVLAYGPHQMNVSWGPLQPGHVQGYRVEYAVLPGGHVSTVEVEGHRNSAVLAGLEPDTQYLVTVSALHTTGGERAMSVKACTQEVPAPLPALEELLLTPLDGAGVEARWRAPSGQPDSLRGYWLSWEAGTPAGAWTSMSYMQVGAGTLSAQLANVAGGGCARVCVSPVYRSGRGDGLCCTSGG</sequence>
<evidence type="ECO:0000256" key="11">
    <source>
        <dbReference type="SAM" id="MobiDB-lite"/>
    </source>
</evidence>
<dbReference type="Gene3D" id="3.40.50.410">
    <property type="entry name" value="von Willebrand factor, type A domain"/>
    <property type="match status" value="1"/>
</dbReference>
<dbReference type="Gene3D" id="2.60.40.10">
    <property type="entry name" value="Immunoglobulins"/>
    <property type="match status" value="2"/>
</dbReference>
<keyword evidence="6" id="KW-0677">Repeat</keyword>
<evidence type="ECO:0000313" key="14">
    <source>
        <dbReference type="Ensembl" id="ENSGMOP00000062098.1"/>
    </source>
</evidence>
<feature type="region of interest" description="Disordered" evidence="11">
    <location>
        <begin position="271"/>
        <end position="295"/>
    </location>
</feature>
<dbReference type="InterPro" id="IPR013783">
    <property type="entry name" value="Ig-like_fold"/>
</dbReference>
<evidence type="ECO:0000256" key="2">
    <source>
        <dbReference type="ARBA" id="ARBA00022525"/>
    </source>
</evidence>
<dbReference type="InterPro" id="IPR036116">
    <property type="entry name" value="FN3_sf"/>
</dbReference>
<evidence type="ECO:0000256" key="5">
    <source>
        <dbReference type="ARBA" id="ARBA00022729"/>
    </source>
</evidence>
<keyword evidence="8" id="KW-1015">Disulfide bond</keyword>
<dbReference type="Pfam" id="PF00041">
    <property type="entry name" value="fn3"/>
    <property type="match status" value="1"/>
</dbReference>
<dbReference type="CDD" id="cd00063">
    <property type="entry name" value="FN3"/>
    <property type="match status" value="2"/>
</dbReference>
<keyword evidence="7" id="KW-0084">Basement membrane</keyword>
<name>A0A8C5CJQ3_GADMO</name>
<dbReference type="PROSITE" id="PS50853">
    <property type="entry name" value="FN3"/>
    <property type="match status" value="2"/>
</dbReference>
<feature type="domain" description="VWFA" evidence="12">
    <location>
        <begin position="47"/>
        <end position="220"/>
    </location>
</feature>
<keyword evidence="5" id="KW-0732">Signal</keyword>
<evidence type="ECO:0000256" key="9">
    <source>
        <dbReference type="ARBA" id="ARBA00029542"/>
    </source>
</evidence>
<evidence type="ECO:0000313" key="15">
    <source>
        <dbReference type="Proteomes" id="UP000694546"/>
    </source>
</evidence>
<dbReference type="SMART" id="SM00327">
    <property type="entry name" value="VWA"/>
    <property type="match status" value="1"/>
</dbReference>
<dbReference type="PANTHER" id="PTHR24020">
    <property type="entry name" value="COLLAGEN ALPHA"/>
    <property type="match status" value="1"/>
</dbReference>
<keyword evidence="4" id="KW-0597">Phosphoprotein</keyword>
<evidence type="ECO:0000256" key="1">
    <source>
        <dbReference type="ARBA" id="ARBA00004302"/>
    </source>
</evidence>
<evidence type="ECO:0000256" key="6">
    <source>
        <dbReference type="ARBA" id="ARBA00022737"/>
    </source>
</evidence>
<dbReference type="InterPro" id="IPR036465">
    <property type="entry name" value="vWFA_dom_sf"/>
</dbReference>
<comment type="subcellular location">
    <subcellularLocation>
        <location evidence="1">Secreted</location>
        <location evidence="1">Extracellular space</location>
        <location evidence="1">Extracellular matrix</location>
        <location evidence="1">Basement membrane</location>
    </subcellularLocation>
</comment>
<reference evidence="14" key="1">
    <citation type="submission" date="2025-08" db="UniProtKB">
        <authorList>
            <consortium name="Ensembl"/>
        </authorList>
    </citation>
    <scope>IDENTIFICATION</scope>
</reference>
<evidence type="ECO:0000256" key="8">
    <source>
        <dbReference type="ARBA" id="ARBA00023157"/>
    </source>
</evidence>
<dbReference type="SUPFAM" id="SSF49265">
    <property type="entry name" value="Fibronectin type III"/>
    <property type="match status" value="1"/>
</dbReference>
<dbReference type="PROSITE" id="PS50234">
    <property type="entry name" value="VWFA"/>
    <property type="match status" value="1"/>
</dbReference>
<feature type="domain" description="Fibronectin type-III" evidence="13">
    <location>
        <begin position="225"/>
        <end position="331"/>
    </location>
</feature>
<dbReference type="OMA" id="WETENPH"/>
<feature type="domain" description="Fibronectin type-III" evidence="13">
    <location>
        <begin position="334"/>
        <end position="423"/>
    </location>
</feature>
<comment type="function">
    <text evidence="10">Promotes matrix assembly. Involved in the organization of skeletal muscles and in the formation of neuromuscular junctions.</text>
</comment>
<dbReference type="InterPro" id="IPR050525">
    <property type="entry name" value="ECM_Assembly_Org"/>
</dbReference>
<proteinExistence type="predicted"/>
<dbReference type="AlphaFoldDB" id="A0A8C5CJQ3"/>
<dbReference type="SMART" id="SM00060">
    <property type="entry name" value="FN3"/>
    <property type="match status" value="3"/>
</dbReference>
<dbReference type="Pfam" id="PF00092">
    <property type="entry name" value="VWA"/>
    <property type="match status" value="1"/>
</dbReference>
<dbReference type="GO" id="GO:0005604">
    <property type="term" value="C:basement membrane"/>
    <property type="evidence" value="ECO:0007669"/>
    <property type="project" value="UniProtKB-SubCell"/>
</dbReference>
<dbReference type="PANTHER" id="PTHR24020:SF77">
    <property type="entry name" value="VON WILLEBRAND FACTOR A DOMAIN-CONTAINING PROTEIN 1"/>
    <property type="match status" value="1"/>
</dbReference>
<dbReference type="GeneTree" id="ENSGT00940000160734"/>
<evidence type="ECO:0000259" key="12">
    <source>
        <dbReference type="PROSITE" id="PS50234"/>
    </source>
</evidence>
<reference evidence="14" key="2">
    <citation type="submission" date="2025-09" db="UniProtKB">
        <authorList>
            <consortium name="Ensembl"/>
        </authorList>
    </citation>
    <scope>IDENTIFICATION</scope>
</reference>
<organism evidence="14 15">
    <name type="scientific">Gadus morhua</name>
    <name type="common">Atlantic cod</name>
    <dbReference type="NCBI Taxonomy" id="8049"/>
    <lineage>
        <taxon>Eukaryota</taxon>
        <taxon>Metazoa</taxon>
        <taxon>Chordata</taxon>
        <taxon>Craniata</taxon>
        <taxon>Vertebrata</taxon>
        <taxon>Euteleostomi</taxon>
        <taxon>Actinopterygii</taxon>
        <taxon>Neopterygii</taxon>
        <taxon>Teleostei</taxon>
        <taxon>Neoteleostei</taxon>
        <taxon>Acanthomorphata</taxon>
        <taxon>Zeiogadaria</taxon>
        <taxon>Gadariae</taxon>
        <taxon>Gadiformes</taxon>
        <taxon>Gadoidei</taxon>
        <taxon>Gadidae</taxon>
        <taxon>Gadus</taxon>
    </lineage>
</organism>
<dbReference type="InterPro" id="IPR003961">
    <property type="entry name" value="FN3_dom"/>
</dbReference>
<dbReference type="InterPro" id="IPR002035">
    <property type="entry name" value="VWF_A"/>
</dbReference>
<evidence type="ECO:0000256" key="7">
    <source>
        <dbReference type="ARBA" id="ARBA00022869"/>
    </source>
</evidence>
<dbReference type="Proteomes" id="UP000694546">
    <property type="component" value="Chromosome 13"/>
</dbReference>
<keyword evidence="15" id="KW-1185">Reference proteome</keyword>
<evidence type="ECO:0000256" key="10">
    <source>
        <dbReference type="ARBA" id="ARBA00046169"/>
    </source>
</evidence>
<dbReference type="SUPFAM" id="SSF53300">
    <property type="entry name" value="vWA-like"/>
    <property type="match status" value="1"/>
</dbReference>
<evidence type="ECO:0000256" key="3">
    <source>
        <dbReference type="ARBA" id="ARBA00022530"/>
    </source>
</evidence>
<accession>A0A8C5CJQ3</accession>
<evidence type="ECO:0000259" key="13">
    <source>
        <dbReference type="PROSITE" id="PS50853"/>
    </source>
</evidence>
<dbReference type="Ensembl" id="ENSGMOT00000052044.1">
    <property type="protein sequence ID" value="ENSGMOP00000062098.1"/>
    <property type="gene ID" value="ENSGMOG00000032691.1"/>
</dbReference>
<keyword evidence="2" id="KW-0964">Secreted</keyword>
<keyword evidence="3" id="KW-0272">Extracellular matrix</keyword>
<protein>
    <recommendedName>
        <fullName evidence="9">von Willebrand factor A domain-containing protein 1</fullName>
    </recommendedName>
</protein>
<evidence type="ECO:0000256" key="4">
    <source>
        <dbReference type="ARBA" id="ARBA00022553"/>
    </source>
</evidence>